<dbReference type="CDD" id="cd00082">
    <property type="entry name" value="HisKA"/>
    <property type="match status" value="1"/>
</dbReference>
<dbReference type="InterPro" id="IPR036097">
    <property type="entry name" value="HisK_dim/P_sf"/>
</dbReference>
<comment type="caution">
    <text evidence="2">The sequence shown here is derived from an EMBL/GenBank/DDBJ whole genome shotgun (WGS) entry which is preliminary data.</text>
</comment>
<proteinExistence type="predicted"/>
<name>A0A1F5YZF2_9BACT</name>
<dbReference type="GO" id="GO:0000155">
    <property type="term" value="F:phosphorelay sensor kinase activity"/>
    <property type="evidence" value="ECO:0007669"/>
    <property type="project" value="InterPro"/>
</dbReference>
<sequence>MSDLTHELKSPIVKIKAIAAILIRNLVKKELTDKEIAEYLKRVDASADVLNDLIDKKVSL</sequence>
<dbReference type="AlphaFoldDB" id="A0A1F5YZF2"/>
<evidence type="ECO:0000259" key="1">
    <source>
        <dbReference type="Pfam" id="PF00512"/>
    </source>
</evidence>
<accession>A0A1F5YZF2</accession>
<dbReference type="EMBL" id="MFJG01000033">
    <property type="protein sequence ID" value="OGG05568.1"/>
    <property type="molecule type" value="Genomic_DNA"/>
</dbReference>
<reference evidence="2 3" key="1">
    <citation type="journal article" date="2016" name="Nat. Commun.">
        <title>Thousands of microbial genomes shed light on interconnected biogeochemical processes in an aquifer system.</title>
        <authorList>
            <person name="Anantharaman K."/>
            <person name="Brown C.T."/>
            <person name="Hug L.A."/>
            <person name="Sharon I."/>
            <person name="Castelle C.J."/>
            <person name="Probst A.J."/>
            <person name="Thomas B.C."/>
            <person name="Singh A."/>
            <person name="Wilkins M.J."/>
            <person name="Karaoz U."/>
            <person name="Brodie E.L."/>
            <person name="Williams K.H."/>
            <person name="Hubbard S.S."/>
            <person name="Banfield J.F."/>
        </authorList>
    </citation>
    <scope>NUCLEOTIDE SEQUENCE [LARGE SCALE GENOMIC DNA]</scope>
</reference>
<dbReference type="InterPro" id="IPR003661">
    <property type="entry name" value="HisK_dim/P_dom"/>
</dbReference>
<dbReference type="SUPFAM" id="SSF47384">
    <property type="entry name" value="Homodimeric domain of signal transducing histidine kinase"/>
    <property type="match status" value="1"/>
</dbReference>
<organism evidence="2 3">
    <name type="scientific">Candidatus Gottesmanbacteria bacterium RIFCSPHIGHO2_01_FULL_42_12</name>
    <dbReference type="NCBI Taxonomy" id="1798377"/>
    <lineage>
        <taxon>Bacteria</taxon>
        <taxon>Candidatus Gottesmaniibacteriota</taxon>
    </lineage>
</organism>
<gene>
    <name evidence="2" type="ORF">A2872_00200</name>
</gene>
<dbReference type="Proteomes" id="UP000178681">
    <property type="component" value="Unassembled WGS sequence"/>
</dbReference>
<evidence type="ECO:0000313" key="2">
    <source>
        <dbReference type="EMBL" id="OGG05568.1"/>
    </source>
</evidence>
<dbReference type="Pfam" id="PF00512">
    <property type="entry name" value="HisKA"/>
    <property type="match status" value="1"/>
</dbReference>
<evidence type="ECO:0000313" key="3">
    <source>
        <dbReference type="Proteomes" id="UP000178681"/>
    </source>
</evidence>
<feature type="domain" description="Signal transduction histidine kinase dimerisation/phosphoacceptor" evidence="1">
    <location>
        <begin position="2"/>
        <end position="55"/>
    </location>
</feature>
<dbReference type="STRING" id="1798377.A2872_00200"/>
<dbReference type="Gene3D" id="1.10.287.130">
    <property type="match status" value="1"/>
</dbReference>
<protein>
    <recommendedName>
        <fullName evidence="1">Signal transduction histidine kinase dimerisation/phosphoacceptor domain-containing protein</fullName>
    </recommendedName>
</protein>